<name>A0A3D9V3M1_THECX</name>
<dbReference type="OrthoDB" id="3819922at2"/>
<dbReference type="AlphaFoldDB" id="A0A3D9V3M1"/>
<dbReference type="RefSeq" id="WP_147304650.1">
    <property type="nucleotide sequence ID" value="NZ_QTUC01000001.1"/>
</dbReference>
<evidence type="ECO:0000313" key="1">
    <source>
        <dbReference type="EMBL" id="REF36402.1"/>
    </source>
</evidence>
<sequence>MTPAVDRLEWILAGLDGTQDWGSDAASVPAPAFTAIVPPDVNVARTRARSKIYAPVFRRRPRRL</sequence>
<dbReference type="Proteomes" id="UP000256485">
    <property type="component" value="Unassembled WGS sequence"/>
</dbReference>
<protein>
    <submittedName>
        <fullName evidence="1">Uncharacterized protein</fullName>
    </submittedName>
</protein>
<accession>A0A3D9V3M1</accession>
<gene>
    <name evidence="1" type="ORF">DFJ64_1809</name>
</gene>
<organism evidence="1 2">
    <name type="scientific">Thermasporomyces composti</name>
    <dbReference type="NCBI Taxonomy" id="696763"/>
    <lineage>
        <taxon>Bacteria</taxon>
        <taxon>Bacillati</taxon>
        <taxon>Actinomycetota</taxon>
        <taxon>Actinomycetes</taxon>
        <taxon>Propionibacteriales</taxon>
        <taxon>Nocardioidaceae</taxon>
        <taxon>Thermasporomyces</taxon>
    </lineage>
</organism>
<evidence type="ECO:0000313" key="2">
    <source>
        <dbReference type="Proteomes" id="UP000256485"/>
    </source>
</evidence>
<dbReference type="EMBL" id="QTUC01000001">
    <property type="protein sequence ID" value="REF36402.1"/>
    <property type="molecule type" value="Genomic_DNA"/>
</dbReference>
<proteinExistence type="predicted"/>
<comment type="caution">
    <text evidence="1">The sequence shown here is derived from an EMBL/GenBank/DDBJ whole genome shotgun (WGS) entry which is preliminary data.</text>
</comment>
<keyword evidence="2" id="KW-1185">Reference proteome</keyword>
<reference evidence="1 2" key="1">
    <citation type="submission" date="2018-08" db="EMBL/GenBank/DDBJ databases">
        <title>Sequencing the genomes of 1000 actinobacteria strains.</title>
        <authorList>
            <person name="Klenk H.-P."/>
        </authorList>
    </citation>
    <scope>NUCLEOTIDE SEQUENCE [LARGE SCALE GENOMIC DNA]</scope>
    <source>
        <strain evidence="1 2">DSM 22891</strain>
    </source>
</reference>